<keyword evidence="1" id="KW-1133">Transmembrane helix</keyword>
<protein>
    <submittedName>
        <fullName evidence="2">Uncharacterized protein</fullName>
    </submittedName>
</protein>
<dbReference type="EMBL" id="CAJZBQ010000041">
    <property type="protein sequence ID" value="CAG9326678.1"/>
    <property type="molecule type" value="Genomic_DNA"/>
</dbReference>
<organism evidence="2 3">
    <name type="scientific">Blepharisma stoltei</name>
    <dbReference type="NCBI Taxonomy" id="1481888"/>
    <lineage>
        <taxon>Eukaryota</taxon>
        <taxon>Sar</taxon>
        <taxon>Alveolata</taxon>
        <taxon>Ciliophora</taxon>
        <taxon>Postciliodesmatophora</taxon>
        <taxon>Heterotrichea</taxon>
        <taxon>Heterotrichida</taxon>
        <taxon>Blepharismidae</taxon>
        <taxon>Blepharisma</taxon>
    </lineage>
</organism>
<gene>
    <name evidence="2" type="ORF">BSTOLATCC_MIC41951</name>
</gene>
<keyword evidence="3" id="KW-1185">Reference proteome</keyword>
<name>A0AAU9JLU9_9CILI</name>
<dbReference type="AlphaFoldDB" id="A0AAU9JLU9"/>
<evidence type="ECO:0000256" key="1">
    <source>
        <dbReference type="SAM" id="Phobius"/>
    </source>
</evidence>
<evidence type="ECO:0000313" key="3">
    <source>
        <dbReference type="Proteomes" id="UP001162131"/>
    </source>
</evidence>
<comment type="caution">
    <text evidence="2">The sequence shown here is derived from an EMBL/GenBank/DDBJ whole genome shotgun (WGS) entry which is preliminary data.</text>
</comment>
<dbReference type="Proteomes" id="UP001162131">
    <property type="component" value="Unassembled WGS sequence"/>
</dbReference>
<evidence type="ECO:0000313" key="2">
    <source>
        <dbReference type="EMBL" id="CAG9326678.1"/>
    </source>
</evidence>
<reference evidence="2" key="1">
    <citation type="submission" date="2021-09" db="EMBL/GenBank/DDBJ databases">
        <authorList>
            <consortium name="AG Swart"/>
            <person name="Singh M."/>
            <person name="Singh A."/>
            <person name="Seah K."/>
            <person name="Emmerich C."/>
        </authorList>
    </citation>
    <scope>NUCLEOTIDE SEQUENCE</scope>
    <source>
        <strain evidence="2">ATCC30299</strain>
    </source>
</reference>
<sequence>MNPLLRNIPKGIKIARNPAVWGYGWGHTVVVNVLSLLFGGVCLSICFNQFPITISGSKQVDYEAIPDLATGQILTFQRTKLRYIDFI</sequence>
<proteinExistence type="predicted"/>
<feature type="transmembrane region" description="Helical" evidence="1">
    <location>
        <begin position="20"/>
        <end position="47"/>
    </location>
</feature>
<keyword evidence="1" id="KW-0472">Membrane</keyword>
<accession>A0AAU9JLU9</accession>
<keyword evidence="1" id="KW-0812">Transmembrane</keyword>